<reference evidence="3 8" key="2">
    <citation type="submission" date="2018-11" db="EMBL/GenBank/DDBJ databases">
        <title>Sequencing Av. paragallinarum serogroups.</title>
        <authorList>
            <person name="Hellmuth J.E."/>
            <person name="Boucher C.E."/>
            <person name="Cason E.D."/>
        </authorList>
    </citation>
    <scope>NUCLEOTIDE SEQUENCE [LARGE SCALE GENOMIC DNA]</scope>
    <source>
        <strain evidence="3 8">SA-3</strain>
    </source>
</reference>
<gene>
    <name evidence="3" type="ORF">EIG79_09920</name>
    <name evidence="5" type="ORF">NCTC10926_02009</name>
    <name evidence="4" type="ORF">NCTC11296_01335</name>
</gene>
<dbReference type="EMBL" id="RQXS01000060">
    <property type="protein sequence ID" value="RZN56777.1"/>
    <property type="molecule type" value="Genomic_DNA"/>
</dbReference>
<dbReference type="InterPro" id="IPR013830">
    <property type="entry name" value="SGNH_hydro"/>
</dbReference>
<evidence type="ECO:0000259" key="1">
    <source>
        <dbReference type="Pfam" id="PF13472"/>
    </source>
</evidence>
<dbReference type="InterPro" id="IPR051532">
    <property type="entry name" value="Ester_Hydrolysis_Enzymes"/>
</dbReference>
<dbReference type="Pfam" id="PF22753">
    <property type="entry name" value="Ape1_N"/>
    <property type="match status" value="1"/>
</dbReference>
<dbReference type="InterPro" id="IPR055041">
    <property type="entry name" value="Ape1_N"/>
</dbReference>
<organism evidence="3 8">
    <name type="scientific">Avibacterium paragallinarum</name>
    <name type="common">Haemophilus gallinarum</name>
    <dbReference type="NCBI Taxonomy" id="728"/>
    <lineage>
        <taxon>Bacteria</taxon>
        <taxon>Pseudomonadati</taxon>
        <taxon>Pseudomonadota</taxon>
        <taxon>Gammaproteobacteria</taxon>
        <taxon>Pasteurellales</taxon>
        <taxon>Pasteurellaceae</taxon>
        <taxon>Avibacterium</taxon>
    </lineage>
</organism>
<feature type="domain" description="Peptidoglycan O-acetylesterase N-terminal" evidence="2">
    <location>
        <begin position="85"/>
        <end position="194"/>
    </location>
</feature>
<reference evidence="6 7" key="1">
    <citation type="submission" date="2018-06" db="EMBL/GenBank/DDBJ databases">
        <authorList>
            <consortium name="Pathogen Informatics"/>
            <person name="Doyle S."/>
        </authorList>
    </citation>
    <scope>NUCLEOTIDE SEQUENCE [LARGE SCALE GENOMIC DNA]</scope>
    <source>
        <strain evidence="5 7">NCTC10926</strain>
        <strain evidence="4 6">NCTC11296</strain>
    </source>
</reference>
<protein>
    <submittedName>
        <fullName evidence="4">GDSL-like Lipase/Acylhydrolase</fullName>
    </submittedName>
</protein>
<evidence type="ECO:0000313" key="4">
    <source>
        <dbReference type="EMBL" id="STO71434.1"/>
    </source>
</evidence>
<evidence type="ECO:0000313" key="8">
    <source>
        <dbReference type="Proteomes" id="UP000294229"/>
    </source>
</evidence>
<dbReference type="Proteomes" id="UP000254620">
    <property type="component" value="Unassembled WGS sequence"/>
</dbReference>
<dbReference type="Gene3D" id="3.40.50.1110">
    <property type="entry name" value="SGNH hydrolase"/>
    <property type="match status" value="1"/>
</dbReference>
<dbReference type="Pfam" id="PF13472">
    <property type="entry name" value="Lipase_GDSL_2"/>
    <property type="match status" value="1"/>
</dbReference>
<dbReference type="eggNOG" id="COG2755">
    <property type="taxonomic scope" value="Bacteria"/>
</dbReference>
<evidence type="ECO:0000313" key="3">
    <source>
        <dbReference type="EMBL" id="RZN56777.1"/>
    </source>
</evidence>
<evidence type="ECO:0000313" key="7">
    <source>
        <dbReference type="Proteomes" id="UP000254620"/>
    </source>
</evidence>
<proteinExistence type="predicted"/>
<sequence length="380" mass="42985">MNKVKYFFFVGIVMLLVGCAISSTKETGLINYGETTQPWLLKLQRVKQEKQGVFRIVQFGDSHTAADFFTSQLRKRLQAYWGNAGIGWIYPNRVKGQRIDGVIYRGKGWQTMTSRKEKTDFPLGGVTAFSQGKEAVTIEITKAAKTAYHATFSLYPLLTHSPLQITDAMGKSAYFNPDSNQWHYFSLDVTLPLTYQTNANDLWQIGLINLETGHSGITLSALGLNGGRFSEWQKWRKDWALDLKQMNADLIILAYGTNEAFDEQLDLAKTEQMWRQQIKEIRKALPNAGILILGAPNALDKGLGHCEQPRQLDRMQALQKKIAQSEKLFYWSLQESMGGQCSMQQWQKMGLARSDGIHFTPQGYQKLADSLAKQLINLGQ</sequence>
<evidence type="ECO:0000313" key="5">
    <source>
        <dbReference type="EMBL" id="SUU98573.1"/>
    </source>
</evidence>
<dbReference type="InterPro" id="IPR036514">
    <property type="entry name" value="SGNH_hydro_sf"/>
</dbReference>
<name>A0A0F5F169_AVIPA</name>
<dbReference type="PANTHER" id="PTHR30383">
    <property type="entry name" value="THIOESTERASE 1/PROTEASE 1/LYSOPHOSPHOLIPASE L1"/>
    <property type="match status" value="1"/>
</dbReference>
<feature type="domain" description="SGNH hydrolase-type esterase" evidence="1">
    <location>
        <begin position="214"/>
        <end position="365"/>
    </location>
</feature>
<dbReference type="Proteomes" id="UP000294229">
    <property type="component" value="Unassembled WGS sequence"/>
</dbReference>
<dbReference type="PROSITE" id="PS51257">
    <property type="entry name" value="PROKAR_LIPOPROTEIN"/>
    <property type="match status" value="1"/>
</dbReference>
<dbReference type="AlphaFoldDB" id="A0A0F5F169"/>
<dbReference type="GO" id="GO:0016788">
    <property type="term" value="F:hydrolase activity, acting on ester bonds"/>
    <property type="evidence" value="ECO:0007669"/>
    <property type="project" value="UniProtKB-ARBA"/>
</dbReference>
<dbReference type="Gene3D" id="2.60.120.1360">
    <property type="match status" value="1"/>
</dbReference>
<dbReference type="RefSeq" id="WP_017806265.1">
    <property type="nucleotide sequence ID" value="NZ_JBANLW010000074.1"/>
</dbReference>
<keyword evidence="4" id="KW-0378">Hydrolase</keyword>
<dbReference type="EMBL" id="UGHK01000002">
    <property type="protein sequence ID" value="STO71434.1"/>
    <property type="molecule type" value="Genomic_DNA"/>
</dbReference>
<dbReference type="SUPFAM" id="SSF52266">
    <property type="entry name" value="SGNH hydrolase"/>
    <property type="match status" value="1"/>
</dbReference>
<evidence type="ECO:0000259" key="2">
    <source>
        <dbReference type="Pfam" id="PF22753"/>
    </source>
</evidence>
<dbReference type="Proteomes" id="UP000254465">
    <property type="component" value="Unassembled WGS sequence"/>
</dbReference>
<accession>A0A0F5F169</accession>
<dbReference type="EMBL" id="UFSW01000001">
    <property type="protein sequence ID" value="SUU98573.1"/>
    <property type="molecule type" value="Genomic_DNA"/>
</dbReference>
<evidence type="ECO:0000313" key="6">
    <source>
        <dbReference type="Proteomes" id="UP000254465"/>
    </source>
</evidence>
<dbReference type="OrthoDB" id="7985403at2"/>
<dbReference type="STRING" id="728.VY92_06640"/>